<dbReference type="InterPro" id="IPR029061">
    <property type="entry name" value="THDP-binding"/>
</dbReference>
<proteinExistence type="inferred from homology"/>
<dbReference type="CDD" id="cd07033">
    <property type="entry name" value="TPP_PYR_DXS_TK_like"/>
    <property type="match status" value="1"/>
</dbReference>
<sequence length="329" mass="35885">MENKKYLDDNWQNEEKLDMIPTRNGYGEGMVAAGEMNENVVALCADLTESTRTLMFKEKFPDRFIECGVSEANMVGVASGLASTGKIPFVASYAMFCPGMTWVQIRTTLCYNQQKVIIGGAHAGLSVGPDGATHQALEDIAIMRALPNMTVIVPADYHETRRAVIASLEVNSPVYLRFARENSPVFSKIDAPFEVGKSIVLRDGTDVTLIACGPMVYEALLASEILARRDISCEVINAHTIKPFDESTLLASAAKTNYVVSIEEHQIIGGLGSTVAETLGENYPVPMRRIGMNDKYGESGTADELLERYGLTAERIAQTVLSSITEERG</sequence>
<dbReference type="InterPro" id="IPR005475">
    <property type="entry name" value="Transketolase-like_Pyr-bd"/>
</dbReference>
<dbReference type="Gene3D" id="3.40.50.920">
    <property type="match status" value="1"/>
</dbReference>
<comment type="caution">
    <text evidence="6">The sequence shown here is derived from an EMBL/GenBank/DDBJ whole genome shotgun (WGS) entry which is preliminary data.</text>
</comment>
<reference evidence="6" key="2">
    <citation type="journal article" date="2021" name="Microbiome">
        <title>Successional dynamics and alternative stable states in a saline activated sludge microbial community over 9 years.</title>
        <authorList>
            <person name="Wang Y."/>
            <person name="Ye J."/>
            <person name="Ju F."/>
            <person name="Liu L."/>
            <person name="Boyd J.A."/>
            <person name="Deng Y."/>
            <person name="Parks D.H."/>
            <person name="Jiang X."/>
            <person name="Yin X."/>
            <person name="Woodcroft B.J."/>
            <person name="Tyson G.W."/>
            <person name="Hugenholtz P."/>
            <person name="Polz M.F."/>
            <person name="Zhang T."/>
        </authorList>
    </citation>
    <scope>NUCLEOTIDE SEQUENCE</scope>
    <source>
        <strain evidence="6">HKST-UBA01</strain>
    </source>
</reference>
<keyword evidence="4" id="KW-0786">Thiamine pyrophosphate</keyword>
<dbReference type="Proteomes" id="UP000701698">
    <property type="component" value="Unassembled WGS sequence"/>
</dbReference>
<gene>
    <name evidence="6" type="ORF">KC571_01140</name>
</gene>
<evidence type="ECO:0000313" key="6">
    <source>
        <dbReference type="EMBL" id="MCA9389981.1"/>
    </source>
</evidence>
<evidence type="ECO:0000256" key="1">
    <source>
        <dbReference type="ARBA" id="ARBA00001964"/>
    </source>
</evidence>
<dbReference type="SUPFAM" id="SSF52922">
    <property type="entry name" value="TK C-terminal domain-like"/>
    <property type="match status" value="1"/>
</dbReference>
<dbReference type="PROSITE" id="PS00802">
    <property type="entry name" value="TRANSKETOLASE_2"/>
    <property type="match status" value="1"/>
</dbReference>
<keyword evidence="3" id="KW-0808">Transferase</keyword>
<evidence type="ECO:0000256" key="2">
    <source>
        <dbReference type="ARBA" id="ARBA00007131"/>
    </source>
</evidence>
<evidence type="ECO:0000259" key="5">
    <source>
        <dbReference type="SMART" id="SM00861"/>
    </source>
</evidence>
<accession>A0A955RP19</accession>
<reference evidence="6" key="1">
    <citation type="submission" date="2020-04" db="EMBL/GenBank/DDBJ databases">
        <authorList>
            <person name="Zhang T."/>
        </authorList>
    </citation>
    <scope>NUCLEOTIDE SEQUENCE</scope>
    <source>
        <strain evidence="6">HKST-UBA01</strain>
    </source>
</reference>
<organism evidence="6 7">
    <name type="scientific">candidate division WWE3 bacterium</name>
    <dbReference type="NCBI Taxonomy" id="2053526"/>
    <lineage>
        <taxon>Bacteria</taxon>
        <taxon>Katanobacteria</taxon>
    </lineage>
</organism>
<evidence type="ECO:0000256" key="4">
    <source>
        <dbReference type="ARBA" id="ARBA00023052"/>
    </source>
</evidence>
<dbReference type="AlphaFoldDB" id="A0A955RP19"/>
<dbReference type="Pfam" id="PF02780">
    <property type="entry name" value="Transketolase_C"/>
    <property type="match status" value="1"/>
</dbReference>
<dbReference type="InterPro" id="IPR009014">
    <property type="entry name" value="Transketo_C/PFOR_II"/>
</dbReference>
<dbReference type="FunFam" id="3.40.50.970:FF:000129">
    <property type="entry name" value="Transketolase"/>
    <property type="match status" value="1"/>
</dbReference>
<dbReference type="InterPro" id="IPR033248">
    <property type="entry name" value="Transketolase_C"/>
</dbReference>
<comment type="similarity">
    <text evidence="2">Belongs to the transketolase family.</text>
</comment>
<name>A0A955RP19_UNCKA</name>
<dbReference type="SUPFAM" id="SSF52518">
    <property type="entry name" value="Thiamin diphosphate-binding fold (THDP-binding)"/>
    <property type="match status" value="1"/>
</dbReference>
<evidence type="ECO:0000256" key="3">
    <source>
        <dbReference type="ARBA" id="ARBA00022679"/>
    </source>
</evidence>
<dbReference type="SMART" id="SM00861">
    <property type="entry name" value="Transket_pyr"/>
    <property type="match status" value="1"/>
</dbReference>
<dbReference type="GO" id="GO:0016740">
    <property type="term" value="F:transferase activity"/>
    <property type="evidence" value="ECO:0007669"/>
    <property type="project" value="UniProtKB-KW"/>
</dbReference>
<dbReference type="EMBL" id="JAGQKX010000017">
    <property type="protein sequence ID" value="MCA9389981.1"/>
    <property type="molecule type" value="Genomic_DNA"/>
</dbReference>
<dbReference type="Gene3D" id="3.40.50.970">
    <property type="match status" value="1"/>
</dbReference>
<dbReference type="InterPro" id="IPR020826">
    <property type="entry name" value="Transketolase_BS"/>
</dbReference>
<dbReference type="Pfam" id="PF02779">
    <property type="entry name" value="Transket_pyr"/>
    <property type="match status" value="1"/>
</dbReference>
<dbReference type="InterPro" id="IPR051157">
    <property type="entry name" value="PDH/Transketolase"/>
</dbReference>
<feature type="domain" description="Transketolase-like pyrimidine-binding" evidence="5">
    <location>
        <begin position="20"/>
        <end position="185"/>
    </location>
</feature>
<comment type="cofactor">
    <cofactor evidence="1">
        <name>thiamine diphosphate</name>
        <dbReference type="ChEBI" id="CHEBI:58937"/>
    </cofactor>
</comment>
<dbReference type="PANTHER" id="PTHR43825">
    <property type="entry name" value="PYRUVATE DEHYDROGENASE E1 COMPONENT"/>
    <property type="match status" value="1"/>
</dbReference>
<evidence type="ECO:0000313" key="7">
    <source>
        <dbReference type="Proteomes" id="UP000701698"/>
    </source>
</evidence>
<dbReference type="PANTHER" id="PTHR43825:SF1">
    <property type="entry name" value="TRANSKETOLASE-LIKE PYRIMIDINE-BINDING DOMAIN-CONTAINING PROTEIN"/>
    <property type="match status" value="1"/>
</dbReference>
<protein>
    <submittedName>
        <fullName evidence="6">Transketolase family protein</fullName>
    </submittedName>
</protein>